<feature type="region of interest" description="Disordered" evidence="1">
    <location>
        <begin position="434"/>
        <end position="494"/>
    </location>
</feature>
<keyword evidence="2" id="KW-0732">Signal</keyword>
<feature type="chain" id="PRO_5014417969" description="Caspase family p20 domain-containing protein" evidence="2">
    <location>
        <begin position="28"/>
        <end position="619"/>
    </location>
</feature>
<evidence type="ECO:0008006" key="5">
    <source>
        <dbReference type="Google" id="ProtNLM"/>
    </source>
</evidence>
<dbReference type="Proteomes" id="UP000235786">
    <property type="component" value="Unassembled WGS sequence"/>
</dbReference>
<organism evidence="3 4">
    <name type="scientific">Hyaloscypha variabilis (strain UAMH 11265 / GT02V1 / F)</name>
    <name type="common">Meliniomyces variabilis</name>
    <dbReference type="NCBI Taxonomy" id="1149755"/>
    <lineage>
        <taxon>Eukaryota</taxon>
        <taxon>Fungi</taxon>
        <taxon>Dikarya</taxon>
        <taxon>Ascomycota</taxon>
        <taxon>Pezizomycotina</taxon>
        <taxon>Leotiomycetes</taxon>
        <taxon>Helotiales</taxon>
        <taxon>Hyaloscyphaceae</taxon>
        <taxon>Hyaloscypha</taxon>
        <taxon>Hyaloscypha variabilis</taxon>
    </lineage>
</organism>
<proteinExistence type="predicted"/>
<dbReference type="PROSITE" id="PS51257">
    <property type="entry name" value="PROKAR_LIPOPROTEIN"/>
    <property type="match status" value="1"/>
</dbReference>
<evidence type="ECO:0000256" key="2">
    <source>
        <dbReference type="SAM" id="SignalP"/>
    </source>
</evidence>
<dbReference type="EMBL" id="KZ613939">
    <property type="protein sequence ID" value="PMD45890.1"/>
    <property type="molecule type" value="Genomic_DNA"/>
</dbReference>
<evidence type="ECO:0000313" key="3">
    <source>
        <dbReference type="EMBL" id="PMD45890.1"/>
    </source>
</evidence>
<keyword evidence="4" id="KW-1185">Reference proteome</keyword>
<feature type="signal peptide" evidence="2">
    <location>
        <begin position="1"/>
        <end position="27"/>
    </location>
</feature>
<evidence type="ECO:0000313" key="4">
    <source>
        <dbReference type="Proteomes" id="UP000235786"/>
    </source>
</evidence>
<dbReference type="OrthoDB" id="4760831at2759"/>
<name>A0A2J6S545_HYAVF</name>
<protein>
    <recommendedName>
        <fullName evidence="5">Caspase family p20 domain-containing protein</fullName>
    </recommendedName>
</protein>
<gene>
    <name evidence="3" type="ORF">L207DRAFT_203287</name>
</gene>
<sequence>MKTRCKMMTLLKTVVGALHLPLQQVTSISGCFTPDSKILQTIFTRQPKQFFQIHPLPGLEIRRLFDVFTKLYHFQTEIWDIKDLNCHVEVNQKILDFTRLGGASKEDLKIVYYAGHAKLTTNRLLSWTSWRNNNKSKCPTVKWSGIQNALEESQNDVLLLLDCCHAGTANTNEGNGITEVIAACPYSSKANGVGPYSFTHALVIELEALAGRAEFSTGELYNNIYGRTQIRLPDDGAGTERHPAPIHLVLHNASQYRRSIYLSRRQSSENNCQPGSTLEANSPPIEQQNIQTTPELLSTLDKNQAESSSAAAYKIAPAKEFPRLALAIRFNDDLRLQDLSTDLFVEWLRTIPSVAQQVRVEAGFESFSSLLVVSIPICLFAYLSYNPAVTCLGPITSSNLVDSARQLSMEAQAGEILDYGVLHGVEVAEQQPGAHESFTKTGNAPWGRRQSNAPSISSSISTVTSAGTEDSRPEAYSQTSRSPGIYPTGPAPENEDIPEYLTNLEEFGDSLKLAGADKYPFEDEITYSRVSCLLFSWANEDATLPQFPLANKVLNLGKMLKELFNFDVEHFSIPPERSHSQVLTKITDFLKNEDPTHLKIVYYGGGGKVFADGHSRWTR</sequence>
<feature type="compositionally biased region" description="Low complexity" evidence="1">
    <location>
        <begin position="455"/>
        <end position="465"/>
    </location>
</feature>
<dbReference type="AlphaFoldDB" id="A0A2J6S545"/>
<reference evidence="3 4" key="1">
    <citation type="submission" date="2016-04" db="EMBL/GenBank/DDBJ databases">
        <title>A degradative enzymes factory behind the ericoid mycorrhizal symbiosis.</title>
        <authorList>
            <consortium name="DOE Joint Genome Institute"/>
            <person name="Martino E."/>
            <person name="Morin E."/>
            <person name="Grelet G."/>
            <person name="Kuo A."/>
            <person name="Kohler A."/>
            <person name="Daghino S."/>
            <person name="Barry K."/>
            <person name="Choi C."/>
            <person name="Cichocki N."/>
            <person name="Clum A."/>
            <person name="Copeland A."/>
            <person name="Hainaut M."/>
            <person name="Haridas S."/>
            <person name="Labutti K."/>
            <person name="Lindquist E."/>
            <person name="Lipzen A."/>
            <person name="Khouja H.-R."/>
            <person name="Murat C."/>
            <person name="Ohm R."/>
            <person name="Olson A."/>
            <person name="Spatafora J."/>
            <person name="Veneault-Fourrey C."/>
            <person name="Henrissat B."/>
            <person name="Grigoriev I."/>
            <person name="Martin F."/>
            <person name="Perotto S."/>
        </authorList>
    </citation>
    <scope>NUCLEOTIDE SEQUENCE [LARGE SCALE GENOMIC DNA]</scope>
    <source>
        <strain evidence="3 4">F</strain>
    </source>
</reference>
<accession>A0A2J6S545</accession>
<evidence type="ECO:0000256" key="1">
    <source>
        <dbReference type="SAM" id="MobiDB-lite"/>
    </source>
</evidence>